<dbReference type="PRINTS" id="PR00722">
    <property type="entry name" value="CHYMOTRYPSIN"/>
</dbReference>
<organism evidence="8 9">
    <name type="scientific">Chrysochloris asiatica</name>
    <name type="common">Cape golden mole</name>
    <dbReference type="NCBI Taxonomy" id="185453"/>
    <lineage>
        <taxon>Eukaryota</taxon>
        <taxon>Metazoa</taxon>
        <taxon>Chordata</taxon>
        <taxon>Craniata</taxon>
        <taxon>Vertebrata</taxon>
        <taxon>Euteleostomi</taxon>
        <taxon>Mammalia</taxon>
        <taxon>Eutheria</taxon>
        <taxon>Afrotheria</taxon>
        <taxon>Chrysochloridae</taxon>
        <taxon>Chrysochlorinae</taxon>
        <taxon>Chrysochloris</taxon>
    </lineage>
</organism>
<dbReference type="InterPro" id="IPR043504">
    <property type="entry name" value="Peptidase_S1_PA_chymotrypsin"/>
</dbReference>
<dbReference type="PROSITE" id="PS00134">
    <property type="entry name" value="TRYPSIN_HIS"/>
    <property type="match status" value="1"/>
</dbReference>
<dbReference type="GO" id="GO:0006508">
    <property type="term" value="P:proteolysis"/>
    <property type="evidence" value="ECO:0007669"/>
    <property type="project" value="UniProtKB-KW"/>
</dbReference>
<sequence length="276" mass="30789">MLWLLVLSLSCLGGTLAGTPAPVPENDLVGVIGGHSAAPGRWPWQVSLRVYSYYAASWVHICGGSLIHPQWVLTAAHCIHRKDADPSAFRIHAGNVFLYPDKALLNVSRVIVHPDYTVYYLGADVALLKLVTPVRASTNTRWVSLPQESLELSENDTCWTTGWGRIGIFESLPPPYRLQEAHIPPISNENCEQLIHKTYSLSQDHKFIQSDMLCAGSHGRRTWVGDSGGPLVCKKRNTWVQVGVTSWGFYSQPTIGVYARVQTYVDWILKQIQKQQ</sequence>
<feature type="domain" description="Peptidase S1" evidence="7">
    <location>
        <begin position="31"/>
        <end position="273"/>
    </location>
</feature>
<evidence type="ECO:0000256" key="1">
    <source>
        <dbReference type="ARBA" id="ARBA00022670"/>
    </source>
</evidence>
<evidence type="ECO:0000256" key="5">
    <source>
        <dbReference type="ARBA" id="ARBA00023157"/>
    </source>
</evidence>
<dbReference type="GeneID" id="102832968"/>
<feature type="chain" id="PRO_5039478161" evidence="6">
    <location>
        <begin position="18"/>
        <end position="276"/>
    </location>
</feature>
<dbReference type="InterPro" id="IPR001254">
    <property type="entry name" value="Trypsin_dom"/>
</dbReference>
<dbReference type="PROSITE" id="PS50240">
    <property type="entry name" value="TRYPSIN_DOM"/>
    <property type="match status" value="1"/>
</dbReference>
<dbReference type="CDD" id="cd00190">
    <property type="entry name" value="Tryp_SPc"/>
    <property type="match status" value="1"/>
</dbReference>
<proteinExistence type="predicted"/>
<dbReference type="RefSeq" id="XP_006873995.1">
    <property type="nucleotide sequence ID" value="XM_006873933.1"/>
</dbReference>
<dbReference type="InterPro" id="IPR018114">
    <property type="entry name" value="TRYPSIN_HIS"/>
</dbReference>
<accession>A0A9B0U5P9</accession>
<dbReference type="InterPro" id="IPR009003">
    <property type="entry name" value="Peptidase_S1_PA"/>
</dbReference>
<evidence type="ECO:0000313" key="8">
    <source>
        <dbReference type="Proteomes" id="UP000504623"/>
    </source>
</evidence>
<dbReference type="PANTHER" id="PTHR24252">
    <property type="entry name" value="ACROSIN-RELATED"/>
    <property type="match status" value="1"/>
</dbReference>
<keyword evidence="8" id="KW-1185">Reference proteome</keyword>
<dbReference type="PANTHER" id="PTHR24252:SF7">
    <property type="entry name" value="HYALIN"/>
    <property type="match status" value="1"/>
</dbReference>
<evidence type="ECO:0000256" key="6">
    <source>
        <dbReference type="SAM" id="SignalP"/>
    </source>
</evidence>
<keyword evidence="4" id="KW-0720">Serine protease</keyword>
<keyword evidence="1" id="KW-0645">Protease</keyword>
<name>A0A9B0U5P9_CHRAS</name>
<protein>
    <submittedName>
        <fullName evidence="9">Serine protease 29-like</fullName>
    </submittedName>
</protein>
<dbReference type="OrthoDB" id="93664at2759"/>
<dbReference type="InterPro" id="IPR001314">
    <property type="entry name" value="Peptidase_S1A"/>
</dbReference>
<dbReference type="SMART" id="SM00020">
    <property type="entry name" value="Tryp_SPc"/>
    <property type="match status" value="1"/>
</dbReference>
<evidence type="ECO:0000256" key="4">
    <source>
        <dbReference type="ARBA" id="ARBA00022825"/>
    </source>
</evidence>
<evidence type="ECO:0000256" key="2">
    <source>
        <dbReference type="ARBA" id="ARBA00022729"/>
    </source>
</evidence>
<evidence type="ECO:0000259" key="7">
    <source>
        <dbReference type="PROSITE" id="PS50240"/>
    </source>
</evidence>
<feature type="signal peptide" evidence="6">
    <location>
        <begin position="1"/>
        <end position="17"/>
    </location>
</feature>
<keyword evidence="3" id="KW-0378">Hydrolase</keyword>
<dbReference type="SUPFAM" id="SSF50494">
    <property type="entry name" value="Trypsin-like serine proteases"/>
    <property type="match status" value="1"/>
</dbReference>
<dbReference type="Pfam" id="PF00089">
    <property type="entry name" value="Trypsin"/>
    <property type="match status" value="1"/>
</dbReference>
<dbReference type="GO" id="GO:0004252">
    <property type="term" value="F:serine-type endopeptidase activity"/>
    <property type="evidence" value="ECO:0007669"/>
    <property type="project" value="InterPro"/>
</dbReference>
<keyword evidence="5" id="KW-1015">Disulfide bond</keyword>
<gene>
    <name evidence="9" type="primary">LOC102832968</name>
</gene>
<evidence type="ECO:0000313" key="9">
    <source>
        <dbReference type="RefSeq" id="XP_006873995.1"/>
    </source>
</evidence>
<keyword evidence="2 6" id="KW-0732">Signal</keyword>
<reference evidence="9" key="1">
    <citation type="submission" date="2025-08" db="UniProtKB">
        <authorList>
            <consortium name="RefSeq"/>
        </authorList>
    </citation>
    <scope>IDENTIFICATION</scope>
    <source>
        <tissue evidence="9">Spleen</tissue>
    </source>
</reference>
<dbReference type="Gene3D" id="2.40.10.10">
    <property type="entry name" value="Trypsin-like serine proteases"/>
    <property type="match status" value="2"/>
</dbReference>
<dbReference type="AlphaFoldDB" id="A0A9B0U5P9"/>
<dbReference type="FunFam" id="2.40.10.10:FF:000024">
    <property type="entry name" value="Serine protease 53"/>
    <property type="match status" value="1"/>
</dbReference>
<evidence type="ECO:0000256" key="3">
    <source>
        <dbReference type="ARBA" id="ARBA00022801"/>
    </source>
</evidence>
<dbReference type="Proteomes" id="UP000504623">
    <property type="component" value="Unplaced"/>
</dbReference>